<organism evidence="1 2">
    <name type="scientific">Tulasnella calospora MUT 4182</name>
    <dbReference type="NCBI Taxonomy" id="1051891"/>
    <lineage>
        <taxon>Eukaryota</taxon>
        <taxon>Fungi</taxon>
        <taxon>Dikarya</taxon>
        <taxon>Basidiomycota</taxon>
        <taxon>Agaricomycotina</taxon>
        <taxon>Agaricomycetes</taxon>
        <taxon>Cantharellales</taxon>
        <taxon>Tulasnellaceae</taxon>
        <taxon>Tulasnella</taxon>
    </lineage>
</organism>
<gene>
    <name evidence="1" type="ORF">M407DRAFT_18723</name>
</gene>
<evidence type="ECO:0000313" key="1">
    <source>
        <dbReference type="EMBL" id="KIO32415.1"/>
    </source>
</evidence>
<accession>A0A0C3QJG1</accession>
<protein>
    <submittedName>
        <fullName evidence="1">Uncharacterized protein</fullName>
    </submittedName>
</protein>
<dbReference type="AlphaFoldDB" id="A0A0C3QJG1"/>
<evidence type="ECO:0000313" key="2">
    <source>
        <dbReference type="Proteomes" id="UP000054248"/>
    </source>
</evidence>
<dbReference type="OrthoDB" id="3067012at2759"/>
<name>A0A0C3QJG1_9AGAM</name>
<dbReference type="InterPro" id="IPR032675">
    <property type="entry name" value="LRR_dom_sf"/>
</dbReference>
<reference evidence="2" key="2">
    <citation type="submission" date="2015-01" db="EMBL/GenBank/DDBJ databases">
        <title>Evolutionary Origins and Diversification of the Mycorrhizal Mutualists.</title>
        <authorList>
            <consortium name="DOE Joint Genome Institute"/>
            <consortium name="Mycorrhizal Genomics Consortium"/>
            <person name="Kohler A."/>
            <person name="Kuo A."/>
            <person name="Nagy L.G."/>
            <person name="Floudas D."/>
            <person name="Copeland A."/>
            <person name="Barry K.W."/>
            <person name="Cichocki N."/>
            <person name="Veneault-Fourrey C."/>
            <person name="LaButti K."/>
            <person name="Lindquist E.A."/>
            <person name="Lipzen A."/>
            <person name="Lundell T."/>
            <person name="Morin E."/>
            <person name="Murat C."/>
            <person name="Riley R."/>
            <person name="Ohm R."/>
            <person name="Sun H."/>
            <person name="Tunlid A."/>
            <person name="Henrissat B."/>
            <person name="Grigoriev I.V."/>
            <person name="Hibbett D.S."/>
            <person name="Martin F."/>
        </authorList>
    </citation>
    <scope>NUCLEOTIDE SEQUENCE [LARGE SCALE GENOMIC DNA]</scope>
    <source>
        <strain evidence="2">MUT 4182</strain>
    </source>
</reference>
<dbReference type="Gene3D" id="3.80.10.10">
    <property type="entry name" value="Ribonuclease Inhibitor"/>
    <property type="match status" value="1"/>
</dbReference>
<dbReference type="HOGENOM" id="CLU_1008989_0_0_1"/>
<dbReference type="Proteomes" id="UP000054248">
    <property type="component" value="Unassembled WGS sequence"/>
</dbReference>
<proteinExistence type="predicted"/>
<dbReference type="EMBL" id="KN822955">
    <property type="protein sequence ID" value="KIO32415.1"/>
    <property type="molecule type" value="Genomic_DNA"/>
</dbReference>
<keyword evidence="2" id="KW-1185">Reference proteome</keyword>
<reference evidence="1 2" key="1">
    <citation type="submission" date="2014-04" db="EMBL/GenBank/DDBJ databases">
        <authorList>
            <consortium name="DOE Joint Genome Institute"/>
            <person name="Kuo A."/>
            <person name="Girlanda M."/>
            <person name="Perotto S."/>
            <person name="Kohler A."/>
            <person name="Nagy L.G."/>
            <person name="Floudas D."/>
            <person name="Copeland A."/>
            <person name="Barry K.W."/>
            <person name="Cichocki N."/>
            <person name="Veneault-Fourrey C."/>
            <person name="LaButti K."/>
            <person name="Lindquist E.A."/>
            <person name="Lipzen A."/>
            <person name="Lundell T."/>
            <person name="Morin E."/>
            <person name="Murat C."/>
            <person name="Sun H."/>
            <person name="Tunlid A."/>
            <person name="Henrissat B."/>
            <person name="Grigoriev I.V."/>
            <person name="Hibbett D.S."/>
            <person name="Martin F."/>
            <person name="Nordberg H.P."/>
            <person name="Cantor M.N."/>
            <person name="Hua S.X."/>
        </authorList>
    </citation>
    <scope>NUCLEOTIDE SEQUENCE [LARGE SCALE GENOMIC DNA]</scope>
    <source>
        <strain evidence="1 2">MUT 4182</strain>
    </source>
</reference>
<sequence length="276" mass="30792">MREVVEIHSFTIHYDETQERRAGFERVLIDFLHSQPTISSLAFGVIRGGTPLARILKAIPRLKVLALAGPFSTSEEELQAEIQIVADNVKDLEDFNYFGVREDSTLGSVLFSIPTPLFRCPNLKTLVLGCIDPACINSSLIENMGRSWPRMESLELLPDAGLQYGRGIAPGDLIHFAAAFSYTLRNLAIPFTFNDFITITIPQRSSRFLALETVGVGLSIIATQNIRPFTELLNALTIRRVSVEHSHKVGTEELENWEQVRKLLLLANRSPTMEAA</sequence>